<evidence type="ECO:0000256" key="1">
    <source>
        <dbReference type="SAM" id="Phobius"/>
    </source>
</evidence>
<dbReference type="EMBL" id="JAIWYP010000006">
    <property type="protein sequence ID" value="KAH3804723.1"/>
    <property type="molecule type" value="Genomic_DNA"/>
</dbReference>
<dbReference type="AlphaFoldDB" id="A0A9D4JDL6"/>
<keyword evidence="1" id="KW-0472">Membrane</keyword>
<accession>A0A9D4JDL6</accession>
<keyword evidence="1" id="KW-0812">Transmembrane</keyword>
<evidence type="ECO:0000313" key="3">
    <source>
        <dbReference type="Proteomes" id="UP000828390"/>
    </source>
</evidence>
<feature type="transmembrane region" description="Helical" evidence="1">
    <location>
        <begin position="6"/>
        <end position="23"/>
    </location>
</feature>
<name>A0A9D4JDL6_DREPO</name>
<evidence type="ECO:0000313" key="2">
    <source>
        <dbReference type="EMBL" id="KAH3804723.1"/>
    </source>
</evidence>
<comment type="caution">
    <text evidence="2">The sequence shown here is derived from an EMBL/GenBank/DDBJ whole genome shotgun (WGS) entry which is preliminary data.</text>
</comment>
<gene>
    <name evidence="2" type="ORF">DPMN_133011</name>
</gene>
<keyword evidence="1" id="KW-1133">Transmembrane helix</keyword>
<keyword evidence="3" id="KW-1185">Reference proteome</keyword>
<reference evidence="2" key="2">
    <citation type="submission" date="2020-11" db="EMBL/GenBank/DDBJ databases">
        <authorList>
            <person name="McCartney M.A."/>
            <person name="Auch B."/>
            <person name="Kono T."/>
            <person name="Mallez S."/>
            <person name="Becker A."/>
            <person name="Gohl D.M."/>
            <person name="Silverstein K.A.T."/>
            <person name="Koren S."/>
            <person name="Bechman K.B."/>
            <person name="Herman A."/>
            <person name="Abrahante J.E."/>
            <person name="Garbe J."/>
        </authorList>
    </citation>
    <scope>NUCLEOTIDE SEQUENCE</scope>
    <source>
        <strain evidence="2">Duluth1</strain>
        <tissue evidence="2">Whole animal</tissue>
    </source>
</reference>
<reference evidence="2" key="1">
    <citation type="journal article" date="2019" name="bioRxiv">
        <title>The Genome of the Zebra Mussel, Dreissena polymorpha: A Resource for Invasive Species Research.</title>
        <authorList>
            <person name="McCartney M.A."/>
            <person name="Auch B."/>
            <person name="Kono T."/>
            <person name="Mallez S."/>
            <person name="Zhang Y."/>
            <person name="Obille A."/>
            <person name="Becker A."/>
            <person name="Abrahante J.E."/>
            <person name="Garbe J."/>
            <person name="Badalamenti J.P."/>
            <person name="Herman A."/>
            <person name="Mangelson H."/>
            <person name="Liachko I."/>
            <person name="Sullivan S."/>
            <person name="Sone E.D."/>
            <person name="Koren S."/>
            <person name="Silverstein K.A.T."/>
            <person name="Beckman K.B."/>
            <person name="Gohl D.M."/>
        </authorList>
    </citation>
    <scope>NUCLEOTIDE SEQUENCE</scope>
    <source>
        <strain evidence="2">Duluth1</strain>
        <tissue evidence="2">Whole animal</tissue>
    </source>
</reference>
<protein>
    <submittedName>
        <fullName evidence="2">Uncharacterized protein</fullName>
    </submittedName>
</protein>
<proteinExistence type="predicted"/>
<organism evidence="2 3">
    <name type="scientific">Dreissena polymorpha</name>
    <name type="common">Zebra mussel</name>
    <name type="synonym">Mytilus polymorpha</name>
    <dbReference type="NCBI Taxonomy" id="45954"/>
    <lineage>
        <taxon>Eukaryota</taxon>
        <taxon>Metazoa</taxon>
        <taxon>Spiralia</taxon>
        <taxon>Lophotrochozoa</taxon>
        <taxon>Mollusca</taxon>
        <taxon>Bivalvia</taxon>
        <taxon>Autobranchia</taxon>
        <taxon>Heteroconchia</taxon>
        <taxon>Euheterodonta</taxon>
        <taxon>Imparidentia</taxon>
        <taxon>Neoheterodontei</taxon>
        <taxon>Myida</taxon>
        <taxon>Dreissenoidea</taxon>
        <taxon>Dreissenidae</taxon>
        <taxon>Dreissena</taxon>
    </lineage>
</organism>
<sequence length="71" mass="7765">MLSVIAELPFFHCLMVLLISSFLDLQRFICRPFVAGGISDAFAGTGLLDSSRKCSIHLFFCPSSSVGIHPF</sequence>
<dbReference type="Proteomes" id="UP000828390">
    <property type="component" value="Unassembled WGS sequence"/>
</dbReference>